<evidence type="ECO:0000313" key="2">
    <source>
        <dbReference type="EMBL" id="KAH0535157.1"/>
    </source>
</evidence>
<reference evidence="2 3" key="1">
    <citation type="journal article" date="2021" name="J. Hered.">
        <title>A chromosome-level genome assembly of the parasitoid wasp, Cotesia glomerata (Hymenoptera: Braconidae).</title>
        <authorList>
            <person name="Pinto B.J."/>
            <person name="Weis J.J."/>
            <person name="Gamble T."/>
            <person name="Ode P.J."/>
            <person name="Paul R."/>
            <person name="Zaspel J.M."/>
        </authorList>
    </citation>
    <scope>NUCLEOTIDE SEQUENCE [LARGE SCALE GENOMIC DNA]</scope>
    <source>
        <strain evidence="2">CgM1</strain>
    </source>
</reference>
<keyword evidence="3" id="KW-1185">Reference proteome</keyword>
<organism evidence="2 3">
    <name type="scientific">Cotesia glomerata</name>
    <name type="common">Lepidopteran parasitic wasp</name>
    <name type="synonym">Apanteles glomeratus</name>
    <dbReference type="NCBI Taxonomy" id="32391"/>
    <lineage>
        <taxon>Eukaryota</taxon>
        <taxon>Metazoa</taxon>
        <taxon>Ecdysozoa</taxon>
        <taxon>Arthropoda</taxon>
        <taxon>Hexapoda</taxon>
        <taxon>Insecta</taxon>
        <taxon>Pterygota</taxon>
        <taxon>Neoptera</taxon>
        <taxon>Endopterygota</taxon>
        <taxon>Hymenoptera</taxon>
        <taxon>Apocrita</taxon>
        <taxon>Ichneumonoidea</taxon>
        <taxon>Braconidae</taxon>
        <taxon>Microgastrinae</taxon>
        <taxon>Cotesia</taxon>
    </lineage>
</organism>
<evidence type="ECO:0000313" key="3">
    <source>
        <dbReference type="Proteomes" id="UP000826195"/>
    </source>
</evidence>
<sequence length="199" mass="23246">MSNKIFHDLSKRRKRDYLNSIRTRNNVLPQNNNDNEVDNIPLNQRIDDNIIENGNNLNEDEINLDGVLEFQNIVDARPMNCVRQQNILENSTPNQPINPRVNDVVAENVLAAVNEEHHDVDNENLYSDNVHGQREEVMMPNRNIHTSNAVWNEVEEEREEEEEEQIFADEDDEDENLRDTTNNLNYDLPLYNEAPLTIT</sequence>
<dbReference type="Proteomes" id="UP000826195">
    <property type="component" value="Unassembled WGS sequence"/>
</dbReference>
<comment type="caution">
    <text evidence="2">The sequence shown here is derived from an EMBL/GenBank/DDBJ whole genome shotgun (WGS) entry which is preliminary data.</text>
</comment>
<dbReference type="EMBL" id="JAHXZJ010002982">
    <property type="protein sequence ID" value="KAH0535157.1"/>
    <property type="molecule type" value="Genomic_DNA"/>
</dbReference>
<feature type="compositionally biased region" description="Acidic residues" evidence="1">
    <location>
        <begin position="155"/>
        <end position="176"/>
    </location>
</feature>
<dbReference type="AlphaFoldDB" id="A0AAV7HX80"/>
<feature type="region of interest" description="Disordered" evidence="1">
    <location>
        <begin position="155"/>
        <end position="184"/>
    </location>
</feature>
<accession>A0AAV7HX80</accession>
<name>A0AAV7HX80_COTGL</name>
<proteinExistence type="predicted"/>
<evidence type="ECO:0000256" key="1">
    <source>
        <dbReference type="SAM" id="MobiDB-lite"/>
    </source>
</evidence>
<protein>
    <submittedName>
        <fullName evidence="2">Uncharacterized protein</fullName>
    </submittedName>
</protein>
<gene>
    <name evidence="2" type="ORF">KQX54_014332</name>
</gene>